<name>A0ABV9UAG4_9ACTN</name>
<dbReference type="EMBL" id="JBHSIT010000012">
    <property type="protein sequence ID" value="MFC4912585.1"/>
    <property type="molecule type" value="Genomic_DNA"/>
</dbReference>
<sequence>MAGITGQATTFGVPNYVGELFSTSPQDTPFLSAIGGLTGGEQTTSTLFQWQGYDLRDADATRQRVEGGNAPAAEARVRFNVTNVVEIHQETLEVSYTKMAATGQYASTGSAHPGAVGISGSNPVTDELDWQTQQHLVQIARDIEKSFITGTFANPATNATPRKTNGILNAITTNVIANGTAAALTEKMVLDLLQKVWENGGIQVSDTATLMCNAAQKRALTTIFVTNKNFQETSRNVGGVAVQSIETDFGRLNIMLNRYMPADQLAVVSLEQCAPVFLNVPGKGFLFTEPLAKNGAAERFQIYGEVGLKYGNEKAHGKITGLTT</sequence>
<accession>A0ABV9UAG4</accession>
<comment type="caution">
    <text evidence="1">The sequence shown here is derived from an EMBL/GenBank/DDBJ whole genome shotgun (WGS) entry which is preliminary data.</text>
</comment>
<dbReference type="InterPro" id="IPR035198">
    <property type="entry name" value="SU10_MCP"/>
</dbReference>
<keyword evidence="2" id="KW-1185">Reference proteome</keyword>
<evidence type="ECO:0000313" key="2">
    <source>
        <dbReference type="Proteomes" id="UP001595872"/>
    </source>
</evidence>
<dbReference type="Pfam" id="PF17236">
    <property type="entry name" value="SU10_MCP"/>
    <property type="match status" value="1"/>
</dbReference>
<organism evidence="1 2">
    <name type="scientific">Actinomadura gamaensis</name>
    <dbReference type="NCBI Taxonomy" id="1763541"/>
    <lineage>
        <taxon>Bacteria</taxon>
        <taxon>Bacillati</taxon>
        <taxon>Actinomycetota</taxon>
        <taxon>Actinomycetes</taxon>
        <taxon>Streptosporangiales</taxon>
        <taxon>Thermomonosporaceae</taxon>
        <taxon>Actinomadura</taxon>
    </lineage>
</organism>
<dbReference type="RefSeq" id="WP_378262638.1">
    <property type="nucleotide sequence ID" value="NZ_JBHSIT010000012.1"/>
</dbReference>
<evidence type="ECO:0000313" key="1">
    <source>
        <dbReference type="EMBL" id="MFC4912585.1"/>
    </source>
</evidence>
<dbReference type="Proteomes" id="UP001595872">
    <property type="component" value="Unassembled WGS sequence"/>
</dbReference>
<reference evidence="2" key="1">
    <citation type="journal article" date="2019" name="Int. J. Syst. Evol. Microbiol.">
        <title>The Global Catalogue of Microorganisms (GCM) 10K type strain sequencing project: providing services to taxonomists for standard genome sequencing and annotation.</title>
        <authorList>
            <consortium name="The Broad Institute Genomics Platform"/>
            <consortium name="The Broad Institute Genome Sequencing Center for Infectious Disease"/>
            <person name="Wu L."/>
            <person name="Ma J."/>
        </authorList>
    </citation>
    <scope>NUCLEOTIDE SEQUENCE [LARGE SCALE GENOMIC DNA]</scope>
    <source>
        <strain evidence="2">KLKA75</strain>
    </source>
</reference>
<gene>
    <name evidence="1" type="ORF">ACFPCY_35160</name>
</gene>
<protein>
    <submittedName>
        <fullName evidence="1">DUF5309 family protein</fullName>
    </submittedName>
</protein>
<proteinExistence type="predicted"/>